<sequence length="234" mass="22862">MTQVAITRAPDQFRPGVTHGVATPTCCSCCCCCVGTAVGFTVAAPLAVARLSPDPARPAPTRAGRPWGLGLVALAPLLGALVAITAHELLSDLLTVAGRIALLLGGAVWVGCLAAGLRLCRARPRAVGVAILLLVLAALVAVVELNLSGPLFDSDEATGTGRYVLAAAACFVTMVTLGWLLSWDRSPRVPPDGAGGPGGAPGTSGPAAPGGSSGPGGPAGTNRAAGPGGPAGAP</sequence>
<organism evidence="3 4">
    <name type="scientific">Barrientosiimonas endolithica</name>
    <dbReference type="NCBI Taxonomy" id="1535208"/>
    <lineage>
        <taxon>Bacteria</taxon>
        <taxon>Bacillati</taxon>
        <taxon>Actinomycetota</taxon>
        <taxon>Actinomycetes</taxon>
        <taxon>Micrococcales</taxon>
        <taxon>Dermacoccaceae</taxon>
        <taxon>Barrientosiimonas</taxon>
    </lineage>
</organism>
<evidence type="ECO:0000256" key="2">
    <source>
        <dbReference type="SAM" id="Phobius"/>
    </source>
</evidence>
<evidence type="ECO:0000313" key="4">
    <source>
        <dbReference type="Proteomes" id="UP001321421"/>
    </source>
</evidence>
<feature type="transmembrane region" description="Helical" evidence="2">
    <location>
        <begin position="163"/>
        <end position="181"/>
    </location>
</feature>
<reference evidence="4" key="1">
    <citation type="journal article" date="2019" name="Int. J. Syst. Evol. Microbiol.">
        <title>The Global Catalogue of Microorganisms (GCM) 10K type strain sequencing project: providing services to taxonomists for standard genome sequencing and annotation.</title>
        <authorList>
            <consortium name="The Broad Institute Genomics Platform"/>
            <consortium name="The Broad Institute Genome Sequencing Center for Infectious Disease"/>
            <person name="Wu L."/>
            <person name="Ma J."/>
        </authorList>
    </citation>
    <scope>NUCLEOTIDE SEQUENCE [LARGE SCALE GENOMIC DNA]</scope>
    <source>
        <strain evidence="4">NBRC 110608</strain>
    </source>
</reference>
<evidence type="ECO:0000256" key="1">
    <source>
        <dbReference type="SAM" id="MobiDB-lite"/>
    </source>
</evidence>
<keyword evidence="4" id="KW-1185">Reference proteome</keyword>
<feature type="transmembrane region" description="Helical" evidence="2">
    <location>
        <begin position="67"/>
        <end position="87"/>
    </location>
</feature>
<gene>
    <name evidence="3" type="ORF">GCM10025872_10920</name>
</gene>
<feature type="transmembrane region" description="Helical" evidence="2">
    <location>
        <begin position="126"/>
        <end position="143"/>
    </location>
</feature>
<dbReference type="EMBL" id="AP027735">
    <property type="protein sequence ID" value="BDZ57435.1"/>
    <property type="molecule type" value="Genomic_DNA"/>
</dbReference>
<keyword evidence="2" id="KW-0472">Membrane</keyword>
<feature type="compositionally biased region" description="Gly residues" evidence="1">
    <location>
        <begin position="193"/>
        <end position="202"/>
    </location>
</feature>
<accession>A0ABM8H937</accession>
<keyword evidence="2" id="KW-1133">Transmembrane helix</keyword>
<protein>
    <submittedName>
        <fullName evidence="3">Uncharacterized protein</fullName>
    </submittedName>
</protein>
<evidence type="ECO:0000313" key="3">
    <source>
        <dbReference type="EMBL" id="BDZ57435.1"/>
    </source>
</evidence>
<dbReference type="Proteomes" id="UP001321421">
    <property type="component" value="Chromosome"/>
</dbReference>
<proteinExistence type="predicted"/>
<feature type="transmembrane region" description="Helical" evidence="2">
    <location>
        <begin position="93"/>
        <end position="114"/>
    </location>
</feature>
<feature type="region of interest" description="Disordered" evidence="1">
    <location>
        <begin position="188"/>
        <end position="234"/>
    </location>
</feature>
<keyword evidence="2" id="KW-0812">Transmembrane</keyword>
<name>A0ABM8H937_9MICO</name>